<evidence type="ECO:0000259" key="8">
    <source>
        <dbReference type="PROSITE" id="PS50929"/>
    </source>
</evidence>
<dbReference type="PROSITE" id="PS50893">
    <property type="entry name" value="ABC_TRANSPORTER_2"/>
    <property type="match status" value="1"/>
</dbReference>
<gene>
    <name evidence="9" type="ORF">V1286_005554</name>
</gene>
<reference evidence="9 10" key="1">
    <citation type="submission" date="2024-02" db="EMBL/GenBank/DDBJ databases">
        <title>Adaptive strategies in a cosmopolitan and abundant soil bacterium.</title>
        <authorList>
            <person name="Carini P."/>
        </authorList>
    </citation>
    <scope>NUCLEOTIDE SEQUENCE [LARGE SCALE GENOMIC DNA]</scope>
    <source>
        <strain evidence="9 10">AZCC 1608</strain>
    </source>
</reference>
<comment type="subcellular location">
    <subcellularLocation>
        <location evidence="1">Cell membrane</location>
        <topology evidence="1">Multi-pass membrane protein</topology>
    </subcellularLocation>
</comment>
<evidence type="ECO:0000259" key="7">
    <source>
        <dbReference type="PROSITE" id="PS50893"/>
    </source>
</evidence>
<feature type="domain" description="ABC transmembrane type-1" evidence="8">
    <location>
        <begin position="197"/>
        <end position="476"/>
    </location>
</feature>
<dbReference type="InterPro" id="IPR003439">
    <property type="entry name" value="ABC_transporter-like_ATP-bd"/>
</dbReference>
<feature type="transmembrane region" description="Helical" evidence="6">
    <location>
        <begin position="229"/>
        <end position="249"/>
    </location>
</feature>
<organism evidence="9 10">
    <name type="scientific">Bradyrhizobium algeriense</name>
    <dbReference type="NCBI Taxonomy" id="634784"/>
    <lineage>
        <taxon>Bacteria</taxon>
        <taxon>Pseudomonadati</taxon>
        <taxon>Pseudomonadota</taxon>
        <taxon>Alphaproteobacteria</taxon>
        <taxon>Hyphomicrobiales</taxon>
        <taxon>Nitrobacteraceae</taxon>
        <taxon>Bradyrhizobium</taxon>
    </lineage>
</organism>
<feature type="transmembrane region" description="Helical" evidence="6">
    <location>
        <begin position="332"/>
        <end position="349"/>
    </location>
</feature>
<evidence type="ECO:0000313" key="10">
    <source>
        <dbReference type="Proteomes" id="UP001364224"/>
    </source>
</evidence>
<dbReference type="EMBL" id="JAZHRV010000001">
    <property type="protein sequence ID" value="MEH2558025.1"/>
    <property type="molecule type" value="Genomic_DNA"/>
</dbReference>
<keyword evidence="3 6" id="KW-1133">Transmembrane helix</keyword>
<sequence>MTDASIPSALPSAPSAPSSAPPSATAGAPKRPPTWTETVWLERLEAAVGPDRRAASAVADALPAMLVALSWLGTARSLAALLPAADVPMTLDHLEQILPVIGFRTHRLPATGTPSDTNKLPAGSLVQTRAGDVGVYLGRPDGEDLWLARDSYCRLALGKDDTILAVETDIDFHPVNEARPNWFRGLFEQIRDELFKLFAMSFVINLLALSVSLYTMLVYSIVIPSGATSAIWGVMLVASVAAIGGWGLSIGRQVVSSWMGAWVGTRIGAVTMRKMLALPAEMTTRLGVQNNMVRMRGFENARSFLSGAGGLNLIDYPFLVIFLVVVALLGGWLVFVPIVALFAYTALALPMSDYVSSKSTAAGVASGRLEEHAVSAFHGMNAFHQAGADSQWLSRLAQFARESAVRNRDYAIAVARAQAIGQMLSSLTVLATLCVGIVLVLGGTMHAGGLVATMMLIWRITTPAQQAFSSVVRLRQVQRSVQQIDRLMATPAESSGSEFTSPVGLANVMLTADRIYYRPDADYDAALNGVSFNVRAGERTAIVGPSAGGKTVLLECLADLRRPHSGRVLIGGRDIRQFDTTEYRAWIGYVPQFVPALPLTVRDYFRLRAPTLTDEEAFAALDRVIGADWRELPLFGRSADKVLDRELNPFSDDMAELQFRYLMAFVAATLNQPAVLLLDGDGIAGTPEWDTRILRYLDSIRGKTTVIWAPHIAAHIQACQQIVVLERGSVVRAGPTAQPPAPAERTTVSG</sequence>
<keyword evidence="2 6" id="KW-0812">Transmembrane</keyword>
<comment type="caution">
    <text evidence="9">The sequence shown here is derived from an EMBL/GenBank/DDBJ whole genome shotgun (WGS) entry which is preliminary data.</text>
</comment>
<keyword evidence="10" id="KW-1185">Reference proteome</keyword>
<dbReference type="InterPro" id="IPR039421">
    <property type="entry name" value="Type_1_exporter"/>
</dbReference>
<evidence type="ECO:0000256" key="5">
    <source>
        <dbReference type="SAM" id="MobiDB-lite"/>
    </source>
</evidence>
<feature type="domain" description="ABC transporter" evidence="7">
    <location>
        <begin position="510"/>
        <end position="748"/>
    </location>
</feature>
<accession>A0ABU8BHJ9</accession>
<dbReference type="InterPro" id="IPR036640">
    <property type="entry name" value="ABC1_TM_sf"/>
</dbReference>
<dbReference type="PANTHER" id="PTHR24221">
    <property type="entry name" value="ATP-BINDING CASSETTE SUB-FAMILY B"/>
    <property type="match status" value="1"/>
</dbReference>
<dbReference type="SUPFAM" id="SSF52540">
    <property type="entry name" value="P-loop containing nucleoside triphosphate hydrolases"/>
    <property type="match status" value="1"/>
</dbReference>
<evidence type="ECO:0000256" key="2">
    <source>
        <dbReference type="ARBA" id="ARBA00022692"/>
    </source>
</evidence>
<evidence type="ECO:0000256" key="4">
    <source>
        <dbReference type="ARBA" id="ARBA00023136"/>
    </source>
</evidence>
<dbReference type="GO" id="GO:0005524">
    <property type="term" value="F:ATP binding"/>
    <property type="evidence" value="ECO:0007669"/>
    <property type="project" value="UniProtKB-KW"/>
</dbReference>
<dbReference type="SUPFAM" id="SSF90123">
    <property type="entry name" value="ABC transporter transmembrane region"/>
    <property type="match status" value="1"/>
</dbReference>
<dbReference type="PANTHER" id="PTHR24221:SF248">
    <property type="entry name" value="ABC TRANSPORTER TRANSMEMBRANE REGION"/>
    <property type="match status" value="1"/>
</dbReference>
<keyword evidence="9" id="KW-0067">ATP-binding</keyword>
<keyword evidence="9" id="KW-0547">Nucleotide-binding</keyword>
<name>A0ABU8BHJ9_9BRAD</name>
<dbReference type="Pfam" id="PF00005">
    <property type="entry name" value="ABC_tran"/>
    <property type="match status" value="1"/>
</dbReference>
<keyword evidence="4 6" id="KW-0472">Membrane</keyword>
<feature type="transmembrane region" description="Helical" evidence="6">
    <location>
        <begin position="429"/>
        <end position="458"/>
    </location>
</feature>
<dbReference type="Gene3D" id="3.40.50.300">
    <property type="entry name" value="P-loop containing nucleotide triphosphate hydrolases"/>
    <property type="match status" value="1"/>
</dbReference>
<evidence type="ECO:0000256" key="1">
    <source>
        <dbReference type="ARBA" id="ARBA00004651"/>
    </source>
</evidence>
<dbReference type="InterPro" id="IPR027417">
    <property type="entry name" value="P-loop_NTPase"/>
</dbReference>
<feature type="transmembrane region" description="Helical" evidence="6">
    <location>
        <begin position="197"/>
        <end position="223"/>
    </location>
</feature>
<feature type="compositionally biased region" description="Low complexity" evidence="5">
    <location>
        <begin position="1"/>
        <end position="29"/>
    </location>
</feature>
<feature type="transmembrane region" description="Helical" evidence="6">
    <location>
        <begin position="304"/>
        <end position="326"/>
    </location>
</feature>
<dbReference type="PROSITE" id="PS50929">
    <property type="entry name" value="ABC_TM1F"/>
    <property type="match status" value="1"/>
</dbReference>
<evidence type="ECO:0000256" key="3">
    <source>
        <dbReference type="ARBA" id="ARBA00022989"/>
    </source>
</evidence>
<dbReference type="Proteomes" id="UP001364224">
    <property type="component" value="Unassembled WGS sequence"/>
</dbReference>
<proteinExistence type="predicted"/>
<protein>
    <submittedName>
        <fullName evidence="9">ATP-binding cassette subfamily C protein LapB</fullName>
    </submittedName>
</protein>
<evidence type="ECO:0000256" key="6">
    <source>
        <dbReference type="SAM" id="Phobius"/>
    </source>
</evidence>
<dbReference type="Gene3D" id="1.20.1560.10">
    <property type="entry name" value="ABC transporter type 1, transmembrane domain"/>
    <property type="match status" value="1"/>
</dbReference>
<dbReference type="InterPro" id="IPR011527">
    <property type="entry name" value="ABC1_TM_dom"/>
</dbReference>
<dbReference type="Pfam" id="PF00664">
    <property type="entry name" value="ABC_membrane"/>
    <property type="match status" value="1"/>
</dbReference>
<feature type="region of interest" description="Disordered" evidence="5">
    <location>
        <begin position="1"/>
        <end position="33"/>
    </location>
</feature>
<evidence type="ECO:0000313" key="9">
    <source>
        <dbReference type="EMBL" id="MEH2558025.1"/>
    </source>
</evidence>